<dbReference type="Gene3D" id="1.10.472.10">
    <property type="entry name" value="Cyclin-like"/>
    <property type="match status" value="2"/>
</dbReference>
<feature type="domain" description="Cyclin-like" evidence="3">
    <location>
        <begin position="533"/>
        <end position="619"/>
    </location>
</feature>
<feature type="region of interest" description="Disordered" evidence="2">
    <location>
        <begin position="223"/>
        <end position="264"/>
    </location>
</feature>
<organism evidence="4 5">
    <name type="scientific">Neocallimastix californiae</name>
    <dbReference type="NCBI Taxonomy" id="1754190"/>
    <lineage>
        <taxon>Eukaryota</taxon>
        <taxon>Fungi</taxon>
        <taxon>Fungi incertae sedis</taxon>
        <taxon>Chytridiomycota</taxon>
        <taxon>Chytridiomycota incertae sedis</taxon>
        <taxon>Neocallimastigomycetes</taxon>
        <taxon>Neocallimastigales</taxon>
        <taxon>Neocallimastigaceae</taxon>
        <taxon>Neocallimastix</taxon>
    </lineage>
</organism>
<dbReference type="InterPro" id="IPR036915">
    <property type="entry name" value="Cyclin-like_sf"/>
</dbReference>
<dbReference type="SMART" id="SM00385">
    <property type="entry name" value="CYCLIN"/>
    <property type="match status" value="1"/>
</dbReference>
<dbReference type="InterPro" id="IPR039361">
    <property type="entry name" value="Cyclin"/>
</dbReference>
<gene>
    <name evidence="4" type="ORF">LY90DRAFT_502980</name>
</gene>
<dbReference type="Pfam" id="PF00134">
    <property type="entry name" value="Cyclin_N"/>
    <property type="match status" value="1"/>
</dbReference>
<evidence type="ECO:0000256" key="1">
    <source>
        <dbReference type="RuleBase" id="RU000383"/>
    </source>
</evidence>
<evidence type="ECO:0000313" key="4">
    <source>
        <dbReference type="EMBL" id="ORY73792.1"/>
    </source>
</evidence>
<comment type="similarity">
    <text evidence="1">Belongs to the cyclin family.</text>
</comment>
<dbReference type="AlphaFoldDB" id="A0A1Y2EQI6"/>
<dbReference type="SUPFAM" id="SSF47954">
    <property type="entry name" value="Cyclin-like"/>
    <property type="match status" value="1"/>
</dbReference>
<sequence length="748" mass="86683">MRNNLNSTIITPLSPKNQKALNSKIINNEIYSEISPEFLNNKATNKFISSNNQSNDTSNFLLFTPADVFHNNISVTTTLPKAVKSIYSSTTSAEIENSNFFNFSSSIDTINKTNFNNNYNNSSLFDTFNNNIETSSFENSNISIYNLYNNNKKRVNNIEITDKEENDLNINTKNITNYNLIPNNMNNVCKSENNTIRLTENIFEKGNKRIIANKINLLTSPLSSNQNNLNKNSPLSNNQNNLNKNSPLSNNQNNLNKNSPLSINQNNLNKNSTIITISNTINSNNIKSNSIESTENSIDSSYNYKRKFESYENVNELIESETFLFKNELIKENNLTLVNKRIKLKNISKESYQLINKFNDSFINNKLNNNFNIDNSKNDKELNEILIKNADNEVYIKQNNYSKEHLSFELNNNNNISKKENKCKILLPNVNMITKSFNNNNNDNKINQLNITENLNNIKNINACNLTKNETVEKASSETKFSKNSVNELVLPSKLKSLITMSRSQYSYISDNNQNTPFVHTPKESRQIKNIAEQIYNLNSMYRYTDETLYLTMNYIYRYTRSVNRIQSKMLELIILTSMYIAGKFNEELNEPTITDIISSSTSIIKMSDIKKMERKILAKLNWNLYITSPQSILIEYMDYLKKTTGLAKPIEKYISSFRAFNYIINNNFAEFIYPVYILAFSELLILPANFNINKNSIIEFLSLNEDEIKQLNDCIHLLFERVKERRFKKISIRNYCICENCIRKYKK</sequence>
<proteinExistence type="inferred from homology"/>
<dbReference type="Proteomes" id="UP000193920">
    <property type="component" value="Unassembled WGS sequence"/>
</dbReference>
<protein>
    <recommendedName>
        <fullName evidence="3">Cyclin-like domain-containing protein</fullName>
    </recommendedName>
</protein>
<keyword evidence="1" id="KW-0195">Cyclin</keyword>
<keyword evidence="5" id="KW-1185">Reference proteome</keyword>
<comment type="caution">
    <text evidence="4">The sequence shown here is derived from an EMBL/GenBank/DDBJ whole genome shotgun (WGS) entry which is preliminary data.</text>
</comment>
<dbReference type="STRING" id="1754190.A0A1Y2EQI6"/>
<evidence type="ECO:0000313" key="5">
    <source>
        <dbReference type="Proteomes" id="UP000193920"/>
    </source>
</evidence>
<dbReference type="EMBL" id="MCOG01000032">
    <property type="protein sequence ID" value="ORY73792.1"/>
    <property type="molecule type" value="Genomic_DNA"/>
</dbReference>
<accession>A0A1Y2EQI6</accession>
<reference evidence="4 5" key="1">
    <citation type="submission" date="2016-08" db="EMBL/GenBank/DDBJ databases">
        <title>A Parts List for Fungal Cellulosomes Revealed by Comparative Genomics.</title>
        <authorList>
            <consortium name="DOE Joint Genome Institute"/>
            <person name="Haitjema C.H."/>
            <person name="Gilmore S.P."/>
            <person name="Henske J.K."/>
            <person name="Solomon K.V."/>
            <person name="De Groot R."/>
            <person name="Kuo A."/>
            <person name="Mondo S.J."/>
            <person name="Salamov A.A."/>
            <person name="Labutti K."/>
            <person name="Zhao Z."/>
            <person name="Chiniquy J."/>
            <person name="Barry K."/>
            <person name="Brewer H.M."/>
            <person name="Purvine S.O."/>
            <person name="Wright A.T."/>
            <person name="Boxma B."/>
            <person name="Van Alen T."/>
            <person name="Hackstein J.H."/>
            <person name="Baker S.E."/>
            <person name="Grigoriev I.V."/>
            <person name="O'Malley M.A."/>
        </authorList>
    </citation>
    <scope>NUCLEOTIDE SEQUENCE [LARGE SCALE GENOMIC DNA]</scope>
    <source>
        <strain evidence="4 5">G1</strain>
    </source>
</reference>
<evidence type="ECO:0000259" key="3">
    <source>
        <dbReference type="SMART" id="SM00385"/>
    </source>
</evidence>
<dbReference type="InterPro" id="IPR013763">
    <property type="entry name" value="Cyclin-like_dom"/>
</dbReference>
<dbReference type="PANTHER" id="PTHR10177">
    <property type="entry name" value="CYCLINS"/>
    <property type="match status" value="1"/>
</dbReference>
<name>A0A1Y2EQI6_9FUNG</name>
<dbReference type="InterPro" id="IPR006671">
    <property type="entry name" value="Cyclin_N"/>
</dbReference>
<evidence type="ECO:0000256" key="2">
    <source>
        <dbReference type="SAM" id="MobiDB-lite"/>
    </source>
</evidence>
<dbReference type="OrthoDB" id="2122115at2759"/>